<name>A0A4U1B8X9_9GAMM</name>
<feature type="transmembrane region" description="Helical" evidence="1">
    <location>
        <begin position="147"/>
        <end position="168"/>
    </location>
</feature>
<keyword evidence="3" id="KW-1185">Reference proteome</keyword>
<proteinExistence type="predicted"/>
<sequence length="290" mass="32211">MKSKEYFLNKVVLSIVVLVVVALGLINNLDRVANKQLNASFSSAMTTFVLVRGMNAAISVFQGTEVSVEPGGVGVTMTPGQVLDPVNDLVERFSWIVLAAATSLGAQILLLNFGSSIVAKILLLFAGTTILMNVWTSLLDKVSWRHILIKLAVVILLLRFLMPAVVLLNETVYRAFLEPTYTDSYKALEGVAKDVDEFQHQESGPMADDSEESLLTSINRYYERLKQSMNLTEQYQEFSERVSAGADHIVKIIAIYVFQTLLFPLLFLWLAIKIGGQMINADFWLQKRGG</sequence>
<feature type="transmembrane region" description="Helical" evidence="1">
    <location>
        <begin position="249"/>
        <end position="272"/>
    </location>
</feature>
<accession>A0A4U1B8X9</accession>
<feature type="transmembrane region" description="Helical" evidence="1">
    <location>
        <begin position="117"/>
        <end position="135"/>
    </location>
</feature>
<keyword evidence="1" id="KW-0472">Membrane</keyword>
<keyword evidence="1" id="KW-0812">Transmembrane</keyword>
<comment type="caution">
    <text evidence="2">The sequence shown here is derived from an EMBL/GenBank/DDBJ whole genome shotgun (WGS) entry which is preliminary data.</text>
</comment>
<dbReference type="AlphaFoldDB" id="A0A4U1B8X9"/>
<feature type="transmembrane region" description="Helical" evidence="1">
    <location>
        <begin position="6"/>
        <end position="26"/>
    </location>
</feature>
<evidence type="ECO:0000256" key="1">
    <source>
        <dbReference type="SAM" id="Phobius"/>
    </source>
</evidence>
<protein>
    <submittedName>
        <fullName evidence="2">Uncharacterized protein</fullName>
    </submittedName>
</protein>
<organism evidence="2 3">
    <name type="scientific">Thalassotalea mangrovi</name>
    <dbReference type="NCBI Taxonomy" id="2572245"/>
    <lineage>
        <taxon>Bacteria</taxon>
        <taxon>Pseudomonadati</taxon>
        <taxon>Pseudomonadota</taxon>
        <taxon>Gammaproteobacteria</taxon>
        <taxon>Alteromonadales</taxon>
        <taxon>Colwelliaceae</taxon>
        <taxon>Thalassotalea</taxon>
    </lineage>
</organism>
<evidence type="ECO:0000313" key="2">
    <source>
        <dbReference type="EMBL" id="TKB47159.1"/>
    </source>
</evidence>
<gene>
    <name evidence="2" type="ORF">E8M12_02550</name>
</gene>
<dbReference type="Proteomes" id="UP000307999">
    <property type="component" value="Unassembled WGS sequence"/>
</dbReference>
<keyword evidence="1" id="KW-1133">Transmembrane helix</keyword>
<dbReference type="OrthoDB" id="5293851at2"/>
<evidence type="ECO:0000313" key="3">
    <source>
        <dbReference type="Proteomes" id="UP000307999"/>
    </source>
</evidence>
<dbReference type="EMBL" id="SWDB01000004">
    <property type="protein sequence ID" value="TKB47159.1"/>
    <property type="molecule type" value="Genomic_DNA"/>
</dbReference>
<reference evidence="2 3" key="1">
    <citation type="submission" date="2019-04" db="EMBL/GenBank/DDBJ databases">
        <title>Thalassotalea guangxiensis sp. nov., isolated from sediment of the coastal wetland.</title>
        <authorList>
            <person name="Zheng S."/>
            <person name="Zhang D."/>
        </authorList>
    </citation>
    <scope>NUCLEOTIDE SEQUENCE [LARGE SCALE GENOMIC DNA]</scope>
    <source>
        <strain evidence="2 3">ZS-4</strain>
    </source>
</reference>